<evidence type="ECO:0000313" key="2">
    <source>
        <dbReference type="Proteomes" id="UP000078284"/>
    </source>
</evidence>
<sequence length="97" mass="11380">MFGVGRITNLKWRLDAFFMEPFITLVTEIIVCTDGLERARIALIAVYCFWIDFFVVAPKQREYMMTVTSVIKERGSIVLEKNLFRYPLTNPRIIDIN</sequence>
<gene>
    <name evidence="1" type="ordered locus">AXX17_At2g01620</name>
</gene>
<organism evidence="1 2">
    <name type="scientific">Arabidopsis thaliana</name>
    <name type="common">Mouse-ear cress</name>
    <dbReference type="NCBI Taxonomy" id="3702"/>
    <lineage>
        <taxon>Eukaryota</taxon>
        <taxon>Viridiplantae</taxon>
        <taxon>Streptophyta</taxon>
        <taxon>Embryophyta</taxon>
        <taxon>Tracheophyta</taxon>
        <taxon>Spermatophyta</taxon>
        <taxon>Magnoliopsida</taxon>
        <taxon>eudicotyledons</taxon>
        <taxon>Gunneridae</taxon>
        <taxon>Pentapetalae</taxon>
        <taxon>rosids</taxon>
        <taxon>malvids</taxon>
        <taxon>Brassicales</taxon>
        <taxon>Brassicaceae</taxon>
        <taxon>Camelineae</taxon>
        <taxon>Arabidopsis</taxon>
    </lineage>
</organism>
<dbReference type="EMBL" id="LUHQ01000002">
    <property type="protein sequence ID" value="OAP09876.1"/>
    <property type="molecule type" value="Genomic_DNA"/>
</dbReference>
<protein>
    <submittedName>
        <fullName evidence="1">Uncharacterized protein</fullName>
    </submittedName>
</protein>
<name>A0A178VVN3_ARATH</name>
<evidence type="ECO:0000313" key="1">
    <source>
        <dbReference type="EMBL" id="OAP09876.1"/>
    </source>
</evidence>
<dbReference type="Proteomes" id="UP000078284">
    <property type="component" value="Chromosome 2"/>
</dbReference>
<reference evidence="2" key="1">
    <citation type="journal article" date="2016" name="Proc. Natl. Acad. Sci. U.S.A.">
        <title>Chromosome-level assembly of Arabidopsis thaliana Ler reveals the extent of translocation and inversion polymorphisms.</title>
        <authorList>
            <person name="Zapata L."/>
            <person name="Ding J."/>
            <person name="Willing E.M."/>
            <person name="Hartwig B."/>
            <person name="Bezdan D."/>
            <person name="Jiao W.B."/>
            <person name="Patel V."/>
            <person name="Velikkakam James G."/>
            <person name="Koornneef M."/>
            <person name="Ossowski S."/>
            <person name="Schneeberger K."/>
        </authorList>
    </citation>
    <scope>NUCLEOTIDE SEQUENCE [LARGE SCALE GENOMIC DNA]</scope>
    <source>
        <strain evidence="2">cv. Landsberg erecta</strain>
    </source>
</reference>
<comment type="caution">
    <text evidence="1">The sequence shown here is derived from an EMBL/GenBank/DDBJ whole genome shotgun (WGS) entry which is preliminary data.</text>
</comment>
<dbReference type="AlphaFoldDB" id="A0A178VVN3"/>
<proteinExistence type="predicted"/>
<accession>A0A178VVN3</accession>